<accession>A0A0C4DW62</accession>
<evidence type="ECO:0000256" key="1">
    <source>
        <dbReference type="ARBA" id="ARBA00004286"/>
    </source>
</evidence>
<dbReference type="SMART" id="SM00317">
    <property type="entry name" value="SET"/>
    <property type="match status" value="1"/>
</dbReference>
<dbReference type="SMART" id="SM00468">
    <property type="entry name" value="PreSET"/>
    <property type="match status" value="1"/>
</dbReference>
<dbReference type="GO" id="GO:0032259">
    <property type="term" value="P:methylation"/>
    <property type="evidence" value="ECO:0007669"/>
    <property type="project" value="UniProtKB-KW"/>
</dbReference>
<dbReference type="OrthoDB" id="308383at2759"/>
<dbReference type="InterPro" id="IPR001214">
    <property type="entry name" value="SET_dom"/>
</dbReference>
<dbReference type="PANTHER" id="PTHR46223">
    <property type="entry name" value="HISTONE-LYSINE N-METHYLTRANSFERASE SUV39H"/>
    <property type="match status" value="1"/>
</dbReference>
<feature type="domain" description="Post-SET" evidence="11">
    <location>
        <begin position="329"/>
        <end position="345"/>
    </location>
</feature>
<dbReference type="Pfam" id="PF00856">
    <property type="entry name" value="SET"/>
    <property type="match status" value="1"/>
</dbReference>
<dbReference type="eggNOG" id="KOG1082">
    <property type="taxonomic scope" value="Eukaryota"/>
</dbReference>
<dbReference type="GO" id="GO:0005634">
    <property type="term" value="C:nucleus"/>
    <property type="evidence" value="ECO:0007669"/>
    <property type="project" value="InterPro"/>
</dbReference>
<evidence type="ECO:0000256" key="4">
    <source>
        <dbReference type="ARBA" id="ARBA00022679"/>
    </source>
</evidence>
<dbReference type="InterPro" id="IPR046341">
    <property type="entry name" value="SET_dom_sf"/>
</dbReference>
<dbReference type="Gene3D" id="2.170.270.10">
    <property type="entry name" value="SET domain"/>
    <property type="match status" value="1"/>
</dbReference>
<dbReference type="PROSITE" id="PS50280">
    <property type="entry name" value="SET"/>
    <property type="match status" value="1"/>
</dbReference>
<dbReference type="GO" id="GO:0008270">
    <property type="term" value="F:zinc ion binding"/>
    <property type="evidence" value="ECO:0007669"/>
    <property type="project" value="InterPro"/>
</dbReference>
<evidence type="ECO:0000313" key="12">
    <source>
        <dbReference type="EMBL" id="KLU85206.1"/>
    </source>
</evidence>
<evidence type="ECO:0000256" key="3">
    <source>
        <dbReference type="ARBA" id="ARBA00022603"/>
    </source>
</evidence>
<dbReference type="STRING" id="644358.A0A0C4DW62"/>
<reference evidence="13" key="4">
    <citation type="journal article" date="2015" name="G3 (Bethesda)">
        <title>Genome sequences of three phytopathogenic species of the Magnaporthaceae family of fungi.</title>
        <authorList>
            <person name="Okagaki L.H."/>
            <person name="Nunes C.C."/>
            <person name="Sailsbery J."/>
            <person name="Clay B."/>
            <person name="Brown D."/>
            <person name="John T."/>
            <person name="Oh Y."/>
            <person name="Young N."/>
            <person name="Fitzgerald M."/>
            <person name="Haas B.J."/>
            <person name="Zeng Q."/>
            <person name="Young S."/>
            <person name="Adiconis X."/>
            <person name="Fan L."/>
            <person name="Levin J.Z."/>
            <person name="Mitchell T.K."/>
            <person name="Okubara P.A."/>
            <person name="Farman M.L."/>
            <person name="Kohn L.M."/>
            <person name="Birren B."/>
            <person name="Ma L.-J."/>
            <person name="Dean R.A."/>
        </authorList>
    </citation>
    <scope>NUCLEOTIDE SEQUENCE</scope>
    <source>
        <strain evidence="13">ATCC 64411 / 73-15</strain>
    </source>
</reference>
<dbReference type="InterPro" id="IPR007728">
    <property type="entry name" value="Pre-SET_dom"/>
</dbReference>
<evidence type="ECO:0000256" key="7">
    <source>
        <dbReference type="ARBA" id="ARBA00022833"/>
    </source>
</evidence>
<dbReference type="GO" id="GO:0042054">
    <property type="term" value="F:histone methyltransferase activity"/>
    <property type="evidence" value="ECO:0007669"/>
    <property type="project" value="InterPro"/>
</dbReference>
<keyword evidence="3 12" id="KW-0489">Methyltransferase</keyword>
<dbReference type="AlphaFoldDB" id="A0A0C4DW62"/>
<reference evidence="14" key="1">
    <citation type="submission" date="2010-05" db="EMBL/GenBank/DDBJ databases">
        <title>The genome sequence of Magnaporthe poae strain ATCC 64411.</title>
        <authorList>
            <person name="Ma L.-J."/>
            <person name="Dead R."/>
            <person name="Young S."/>
            <person name="Zeng Q."/>
            <person name="Koehrsen M."/>
            <person name="Alvarado L."/>
            <person name="Berlin A."/>
            <person name="Chapman S.B."/>
            <person name="Chen Z."/>
            <person name="Freedman E."/>
            <person name="Gellesch M."/>
            <person name="Goldberg J."/>
            <person name="Griggs A."/>
            <person name="Gujja S."/>
            <person name="Heilman E.R."/>
            <person name="Heiman D."/>
            <person name="Hepburn T."/>
            <person name="Howarth C."/>
            <person name="Jen D."/>
            <person name="Larson L."/>
            <person name="Mehta T."/>
            <person name="Neiman D."/>
            <person name="Pearson M."/>
            <person name="Roberts A."/>
            <person name="Saif S."/>
            <person name="Shea T."/>
            <person name="Shenoy N."/>
            <person name="Sisk P."/>
            <person name="Stolte C."/>
            <person name="Sykes S."/>
            <person name="Walk T."/>
            <person name="White J."/>
            <person name="Yandava C."/>
            <person name="Haas B."/>
            <person name="Nusbaum C."/>
            <person name="Birren B."/>
        </authorList>
    </citation>
    <scope>NUCLEOTIDE SEQUENCE [LARGE SCALE GENOMIC DNA]</scope>
    <source>
        <strain evidence="14">ATCC 64411 / 73-15</strain>
    </source>
</reference>
<reference evidence="12" key="3">
    <citation type="submission" date="2011-03" db="EMBL/GenBank/DDBJ databases">
        <title>Annotation of Magnaporthe poae ATCC 64411.</title>
        <authorList>
            <person name="Ma L.-J."/>
            <person name="Dead R."/>
            <person name="Young S.K."/>
            <person name="Zeng Q."/>
            <person name="Gargeya S."/>
            <person name="Fitzgerald M."/>
            <person name="Haas B."/>
            <person name="Abouelleil A."/>
            <person name="Alvarado L."/>
            <person name="Arachchi H.M."/>
            <person name="Berlin A."/>
            <person name="Brown A."/>
            <person name="Chapman S.B."/>
            <person name="Chen Z."/>
            <person name="Dunbar C."/>
            <person name="Freedman E."/>
            <person name="Gearin G."/>
            <person name="Gellesch M."/>
            <person name="Goldberg J."/>
            <person name="Griggs A."/>
            <person name="Gujja S."/>
            <person name="Heiman D."/>
            <person name="Howarth C."/>
            <person name="Larson L."/>
            <person name="Lui A."/>
            <person name="MacDonald P.J.P."/>
            <person name="Mehta T."/>
            <person name="Montmayeur A."/>
            <person name="Murphy C."/>
            <person name="Neiman D."/>
            <person name="Pearson M."/>
            <person name="Priest M."/>
            <person name="Roberts A."/>
            <person name="Saif S."/>
            <person name="Shea T."/>
            <person name="Shenoy N."/>
            <person name="Sisk P."/>
            <person name="Stolte C."/>
            <person name="Sykes S."/>
            <person name="Yandava C."/>
            <person name="Wortman J."/>
            <person name="Nusbaum C."/>
            <person name="Birren B."/>
        </authorList>
    </citation>
    <scope>NUCLEOTIDE SEQUENCE</scope>
    <source>
        <strain evidence="12">ATCC 64411</strain>
    </source>
</reference>
<dbReference type="EnsemblFungi" id="MAPG_04236T0">
    <property type="protein sequence ID" value="MAPG_04236T0"/>
    <property type="gene ID" value="MAPG_04236"/>
</dbReference>
<gene>
    <name evidence="12" type="ORF">MAPG_04236</name>
</gene>
<keyword evidence="2" id="KW-0158">Chromosome</keyword>
<evidence type="ECO:0000259" key="10">
    <source>
        <dbReference type="PROSITE" id="PS50867"/>
    </source>
</evidence>
<feature type="domain" description="SET" evidence="9">
    <location>
        <begin position="180"/>
        <end position="316"/>
    </location>
</feature>
<dbReference type="PROSITE" id="PS50868">
    <property type="entry name" value="POST_SET"/>
    <property type="match status" value="1"/>
</dbReference>
<reference evidence="12" key="2">
    <citation type="submission" date="2010-05" db="EMBL/GenBank/DDBJ databases">
        <title>The Genome Sequence of Magnaporthe poae strain ATCC 64411.</title>
        <authorList>
            <consortium name="The Broad Institute Genome Sequencing Platform"/>
            <consortium name="Broad Institute Genome Sequencing Center for Infectious Disease"/>
            <person name="Ma L.-J."/>
            <person name="Dead R."/>
            <person name="Young S."/>
            <person name="Zeng Q."/>
            <person name="Koehrsen M."/>
            <person name="Alvarado L."/>
            <person name="Berlin A."/>
            <person name="Chapman S.B."/>
            <person name="Chen Z."/>
            <person name="Freedman E."/>
            <person name="Gellesch M."/>
            <person name="Goldberg J."/>
            <person name="Griggs A."/>
            <person name="Gujja S."/>
            <person name="Heilman E.R."/>
            <person name="Heiman D."/>
            <person name="Hepburn T."/>
            <person name="Howarth C."/>
            <person name="Jen D."/>
            <person name="Larson L."/>
            <person name="Mehta T."/>
            <person name="Neiman D."/>
            <person name="Pearson M."/>
            <person name="Roberts A."/>
            <person name="Saif S."/>
            <person name="Shea T."/>
            <person name="Shenoy N."/>
            <person name="Sisk P."/>
            <person name="Stolte C."/>
            <person name="Sykes S."/>
            <person name="Walk T."/>
            <person name="White J."/>
            <person name="Yandava C."/>
            <person name="Haas B."/>
            <person name="Nusbaum C."/>
            <person name="Birren B."/>
        </authorList>
    </citation>
    <scope>NUCLEOTIDE SEQUENCE</scope>
    <source>
        <strain evidence="12">ATCC 64411</strain>
    </source>
</reference>
<feature type="region of interest" description="Disordered" evidence="8">
    <location>
        <begin position="103"/>
        <end position="132"/>
    </location>
</feature>
<dbReference type="VEuPathDB" id="FungiDB:MAPG_04236"/>
<dbReference type="InterPro" id="IPR050973">
    <property type="entry name" value="H3K9_Histone-Lys_N-MTase"/>
</dbReference>
<proteinExistence type="predicted"/>
<feature type="domain" description="Pre-SET" evidence="10">
    <location>
        <begin position="82"/>
        <end position="177"/>
    </location>
</feature>
<evidence type="ECO:0000256" key="6">
    <source>
        <dbReference type="ARBA" id="ARBA00022723"/>
    </source>
</evidence>
<dbReference type="CDD" id="cd19473">
    <property type="entry name" value="SET_SUV39H_DIM5-like"/>
    <property type="match status" value="1"/>
</dbReference>
<dbReference type="InterPro" id="IPR003616">
    <property type="entry name" value="Post-SET_dom"/>
</dbReference>
<sequence length="345" mass="38806">MEDSMRRHFFHHGGQDPAVTDGAKEVRECHWCQLRSFDKHAVFPISVVNDTKDRQTLPQDFRFISENHLGPGVSRAEASFRSGCECADPGDCMRAGCQCLEEIDDEPSDPEEPSDLDADEQGNRPSKPEKTLFSYYSSGPKAGLLKKSRLQSRQPIYECHEGCGCGPDCPNRVVERGRTVPLQIFRTDDGRGWGVRSIIDIKCGQFVDTYVGEVITSKEADRRRNKSTNARKKDIYLFALDKFIDENSPDPRLVGPPLEVDGQYMSGPSRFINHSCNPSMRIFARVGDHADKHVHDLALFATRDIPKGEELTFDYVDGIDMRDASKTEGHTKCLCGSANCRGWLW</sequence>
<comment type="subcellular location">
    <subcellularLocation>
        <location evidence="1">Chromosome</location>
    </subcellularLocation>
</comment>
<keyword evidence="4 12" id="KW-0808">Transferase</keyword>
<protein>
    <submittedName>
        <fullName evidence="12">Histone-lysine N-methyltransferase</fullName>
    </submittedName>
</protein>
<evidence type="ECO:0000313" key="14">
    <source>
        <dbReference type="Proteomes" id="UP000011715"/>
    </source>
</evidence>
<dbReference type="OMA" id="HHGNISH"/>
<keyword evidence="6" id="KW-0479">Metal-binding</keyword>
<dbReference type="EMBL" id="GL876968">
    <property type="protein sequence ID" value="KLU85206.1"/>
    <property type="molecule type" value="Genomic_DNA"/>
</dbReference>
<keyword evidence="14" id="KW-1185">Reference proteome</keyword>
<evidence type="ECO:0000256" key="2">
    <source>
        <dbReference type="ARBA" id="ARBA00022454"/>
    </source>
</evidence>
<evidence type="ECO:0000313" key="13">
    <source>
        <dbReference type="EnsemblFungi" id="MAPG_04236T0"/>
    </source>
</evidence>
<evidence type="ECO:0000259" key="9">
    <source>
        <dbReference type="PROSITE" id="PS50280"/>
    </source>
</evidence>
<dbReference type="SUPFAM" id="SSF82199">
    <property type="entry name" value="SET domain"/>
    <property type="match status" value="1"/>
</dbReference>
<evidence type="ECO:0000259" key="11">
    <source>
        <dbReference type="PROSITE" id="PS50868"/>
    </source>
</evidence>
<evidence type="ECO:0000256" key="5">
    <source>
        <dbReference type="ARBA" id="ARBA00022691"/>
    </source>
</evidence>
<dbReference type="PANTHER" id="PTHR46223:SF3">
    <property type="entry name" value="HISTONE-LYSINE N-METHYLTRANSFERASE SET-23"/>
    <property type="match status" value="1"/>
</dbReference>
<keyword evidence="5" id="KW-0949">S-adenosyl-L-methionine</keyword>
<dbReference type="PROSITE" id="PS50867">
    <property type="entry name" value="PRE_SET"/>
    <property type="match status" value="1"/>
</dbReference>
<organism evidence="13 14">
    <name type="scientific">Magnaporthiopsis poae (strain ATCC 64411 / 73-15)</name>
    <name type="common">Kentucky bluegrass fungus</name>
    <name type="synonym">Magnaporthe poae</name>
    <dbReference type="NCBI Taxonomy" id="644358"/>
    <lineage>
        <taxon>Eukaryota</taxon>
        <taxon>Fungi</taxon>
        <taxon>Dikarya</taxon>
        <taxon>Ascomycota</taxon>
        <taxon>Pezizomycotina</taxon>
        <taxon>Sordariomycetes</taxon>
        <taxon>Sordariomycetidae</taxon>
        <taxon>Magnaporthales</taxon>
        <taxon>Magnaporthaceae</taxon>
        <taxon>Magnaporthiopsis</taxon>
    </lineage>
</organism>
<feature type="compositionally biased region" description="Acidic residues" evidence="8">
    <location>
        <begin position="103"/>
        <end position="120"/>
    </location>
</feature>
<dbReference type="GO" id="GO:0005694">
    <property type="term" value="C:chromosome"/>
    <property type="evidence" value="ECO:0007669"/>
    <property type="project" value="UniProtKB-SubCell"/>
</dbReference>
<dbReference type="Pfam" id="PF05033">
    <property type="entry name" value="Pre-SET"/>
    <property type="match status" value="1"/>
</dbReference>
<dbReference type="EMBL" id="ADBL01001004">
    <property type="status" value="NOT_ANNOTATED_CDS"/>
    <property type="molecule type" value="Genomic_DNA"/>
</dbReference>
<name>A0A0C4DW62_MAGP6</name>
<reference evidence="13" key="5">
    <citation type="submission" date="2015-06" db="UniProtKB">
        <authorList>
            <consortium name="EnsemblFungi"/>
        </authorList>
    </citation>
    <scope>IDENTIFICATION</scope>
    <source>
        <strain evidence="13">ATCC 64411</strain>
    </source>
</reference>
<keyword evidence="7" id="KW-0862">Zinc</keyword>
<evidence type="ECO:0000256" key="8">
    <source>
        <dbReference type="SAM" id="MobiDB-lite"/>
    </source>
</evidence>
<dbReference type="Proteomes" id="UP000011715">
    <property type="component" value="Unassembled WGS sequence"/>
</dbReference>